<dbReference type="CDD" id="cd00063">
    <property type="entry name" value="FN3"/>
    <property type="match status" value="1"/>
</dbReference>
<reference evidence="1" key="1">
    <citation type="submission" date="2018-05" db="EMBL/GenBank/DDBJ databases">
        <authorList>
            <person name="Lanie J.A."/>
            <person name="Ng W.-L."/>
            <person name="Kazmierczak K.M."/>
            <person name="Andrzejewski T.M."/>
            <person name="Davidsen T.M."/>
            <person name="Wayne K.J."/>
            <person name="Tettelin H."/>
            <person name="Glass J.I."/>
            <person name="Rusch D."/>
            <person name="Podicherti R."/>
            <person name="Tsui H.-C.T."/>
            <person name="Winkler M.E."/>
        </authorList>
    </citation>
    <scope>NUCLEOTIDE SEQUENCE</scope>
</reference>
<dbReference type="EMBL" id="UINC01087289">
    <property type="protein sequence ID" value="SVC36536.1"/>
    <property type="molecule type" value="Genomic_DNA"/>
</dbReference>
<dbReference type="SUPFAM" id="SSF49265">
    <property type="entry name" value="Fibronectin type III"/>
    <property type="match status" value="1"/>
</dbReference>
<organism evidence="1">
    <name type="scientific">marine metagenome</name>
    <dbReference type="NCBI Taxonomy" id="408172"/>
    <lineage>
        <taxon>unclassified sequences</taxon>
        <taxon>metagenomes</taxon>
        <taxon>ecological metagenomes</taxon>
    </lineage>
</organism>
<dbReference type="InterPro" id="IPR013783">
    <property type="entry name" value="Ig-like_fold"/>
</dbReference>
<gene>
    <name evidence="1" type="ORF">METZ01_LOCUS289390</name>
</gene>
<dbReference type="Gene3D" id="2.60.40.10">
    <property type="entry name" value="Immunoglobulins"/>
    <property type="match status" value="1"/>
</dbReference>
<proteinExistence type="predicted"/>
<feature type="non-terminal residue" evidence="1">
    <location>
        <position position="1"/>
    </location>
</feature>
<evidence type="ECO:0008006" key="2">
    <source>
        <dbReference type="Google" id="ProtNLM"/>
    </source>
</evidence>
<protein>
    <recommendedName>
        <fullName evidence="2">Fibronectin type-III domain-containing protein</fullName>
    </recommendedName>
</protein>
<dbReference type="AlphaFoldDB" id="A0A382LIW7"/>
<sequence length="400" mass="43709">WQEPYIFSRNRANSQTAPRTNVTPLSSITRKQEQGGNLEEIQLSIPSLRSRDENCGTFLGYTVYQDGDSIAFMSDSSTSFIATGLDNGTEYCFSVTALYNQGLSENTEEVCAIPFAVLREHNTGIVQASITNEGNIGFTDWAWLDDSTAGNGLGFVFAGNNYLFEGGLMVGTSQDQISDCIRNELGGYEEDFVEVEGTYLHIDTTGDITPEEGLAILNDSGADNPLGIHVVQKSYADVQFETRNGILFHYTLVNESNTDLVGIHAGLFFDWDIEDYNMNSAHYNADHQMVYVQNEESNPAHFAASMLMNVGLGANIDALNNAADGVYQYSNVHKWADMTGGINDESAFNADVSTYTGIGPVDIAAGDSVSFGIAVLAASTIYELEYVAGELRNFWDTHFP</sequence>
<evidence type="ECO:0000313" key="1">
    <source>
        <dbReference type="EMBL" id="SVC36536.1"/>
    </source>
</evidence>
<dbReference type="InterPro" id="IPR036116">
    <property type="entry name" value="FN3_sf"/>
</dbReference>
<name>A0A382LIW7_9ZZZZ</name>
<dbReference type="InterPro" id="IPR003961">
    <property type="entry name" value="FN3_dom"/>
</dbReference>
<accession>A0A382LIW7</accession>
<feature type="non-terminal residue" evidence="1">
    <location>
        <position position="400"/>
    </location>
</feature>